<evidence type="ECO:0000313" key="7">
    <source>
        <dbReference type="Proteomes" id="UP001055167"/>
    </source>
</evidence>
<comment type="caution">
    <text evidence="6">The sequence shown here is derived from an EMBL/GenBank/DDBJ whole genome shotgun (WGS) entry which is preliminary data.</text>
</comment>
<keyword evidence="7" id="KW-1185">Reference proteome</keyword>
<evidence type="ECO:0000256" key="3">
    <source>
        <dbReference type="ARBA" id="ARBA00023163"/>
    </source>
</evidence>
<keyword evidence="2" id="KW-0238">DNA-binding</keyword>
<protein>
    <recommendedName>
        <fullName evidence="5">HTH hxlR-type domain-containing protein</fullName>
    </recommendedName>
</protein>
<proteinExistence type="predicted"/>
<name>A0ABQ4R617_9HYPH</name>
<dbReference type="InterPro" id="IPR002577">
    <property type="entry name" value="HTH_HxlR"/>
</dbReference>
<keyword evidence="1" id="KW-0805">Transcription regulation</keyword>
<reference evidence="6" key="1">
    <citation type="journal article" date="2021" name="Front. Microbiol.">
        <title>Comprehensive Comparative Genomics and Phenotyping of Methylobacterium Species.</title>
        <authorList>
            <person name="Alessa O."/>
            <person name="Ogura Y."/>
            <person name="Fujitani Y."/>
            <person name="Takami H."/>
            <person name="Hayashi T."/>
            <person name="Sahin N."/>
            <person name="Tani A."/>
        </authorList>
    </citation>
    <scope>NUCLEOTIDE SEQUENCE</scope>
    <source>
        <strain evidence="6">KCTC 52305</strain>
    </source>
</reference>
<feature type="domain" description="HTH hxlR-type" evidence="5">
    <location>
        <begin position="202"/>
        <end position="301"/>
    </location>
</feature>
<reference evidence="6" key="2">
    <citation type="submission" date="2021-08" db="EMBL/GenBank/DDBJ databases">
        <authorList>
            <person name="Tani A."/>
            <person name="Ola A."/>
            <person name="Ogura Y."/>
            <person name="Katsura K."/>
            <person name="Hayashi T."/>
        </authorList>
    </citation>
    <scope>NUCLEOTIDE SEQUENCE</scope>
    <source>
        <strain evidence="6">KCTC 52305</strain>
    </source>
</reference>
<dbReference type="Pfam" id="PF01638">
    <property type="entry name" value="HxlR"/>
    <property type="match status" value="2"/>
</dbReference>
<dbReference type="PROSITE" id="PS51118">
    <property type="entry name" value="HTH_HXLR"/>
    <property type="match status" value="2"/>
</dbReference>
<feature type="compositionally biased region" description="Basic and acidic residues" evidence="4">
    <location>
        <begin position="185"/>
        <end position="202"/>
    </location>
</feature>
<evidence type="ECO:0000256" key="4">
    <source>
        <dbReference type="SAM" id="MobiDB-lite"/>
    </source>
</evidence>
<dbReference type="PANTHER" id="PTHR33204:SF18">
    <property type="entry name" value="TRANSCRIPTIONAL REGULATORY PROTEIN"/>
    <property type="match status" value="1"/>
</dbReference>
<dbReference type="InterPro" id="IPR036388">
    <property type="entry name" value="WH-like_DNA-bd_sf"/>
</dbReference>
<evidence type="ECO:0000256" key="2">
    <source>
        <dbReference type="ARBA" id="ARBA00023125"/>
    </source>
</evidence>
<evidence type="ECO:0000256" key="1">
    <source>
        <dbReference type="ARBA" id="ARBA00023015"/>
    </source>
</evidence>
<feature type="region of interest" description="Disordered" evidence="4">
    <location>
        <begin position="172"/>
        <end position="202"/>
    </location>
</feature>
<feature type="domain" description="HTH hxlR-type" evidence="5">
    <location>
        <begin position="41"/>
        <end position="138"/>
    </location>
</feature>
<keyword evidence="3" id="KW-0804">Transcription</keyword>
<sequence length="358" mass="39819">MSAVRRRMKRDAFEAGPVAPAGAAPFQRAAPAPPAILERNCSVARTVRILSDAWAFLIIREAFFGARRFETFRAALGLPRATLTERLRMLTRAGIFHQAPASGSAKRLEYRLTREGLDLYPSFIALMQFGDRWLAGAAGPPLRLVHSCGCESRPFVGCSACSEAITAGEVTYRDGPGAGKAPVDPARRSRRASDPAQFERGRPSSVSRALQIIGDRWSFLVIREAFFGGRRFDRLQAELNIAPNILTDRLARLLGSRVLERRKYQDAPERFEYRLTGIGRDLYGPMITMMAWGDRWLARGKPPLVLTHARCGRDFTPLVLCDGCRRPIDSRSMKYRMCYDPGAFGEPEEEGATAPGRL</sequence>
<dbReference type="Proteomes" id="UP001055167">
    <property type="component" value="Unassembled WGS sequence"/>
</dbReference>
<dbReference type="Gene3D" id="1.10.10.10">
    <property type="entry name" value="Winged helix-like DNA-binding domain superfamily/Winged helix DNA-binding domain"/>
    <property type="match status" value="2"/>
</dbReference>
<dbReference type="RefSeq" id="WP_238314111.1">
    <property type="nucleotide sequence ID" value="NZ_BPQH01000025.1"/>
</dbReference>
<evidence type="ECO:0000313" key="6">
    <source>
        <dbReference type="EMBL" id="GJD53153.1"/>
    </source>
</evidence>
<gene>
    <name evidence="6" type="ORF">OPKNFCMD_5924</name>
</gene>
<dbReference type="EMBL" id="BPQH01000025">
    <property type="protein sequence ID" value="GJD53153.1"/>
    <property type="molecule type" value="Genomic_DNA"/>
</dbReference>
<dbReference type="SUPFAM" id="SSF46785">
    <property type="entry name" value="Winged helix' DNA-binding domain"/>
    <property type="match status" value="2"/>
</dbReference>
<accession>A0ABQ4R617</accession>
<dbReference type="PANTHER" id="PTHR33204">
    <property type="entry name" value="TRANSCRIPTIONAL REGULATOR, MARR FAMILY"/>
    <property type="match status" value="1"/>
</dbReference>
<organism evidence="6 7">
    <name type="scientific">Methylobacterium crusticola</name>
    <dbReference type="NCBI Taxonomy" id="1697972"/>
    <lineage>
        <taxon>Bacteria</taxon>
        <taxon>Pseudomonadati</taxon>
        <taxon>Pseudomonadota</taxon>
        <taxon>Alphaproteobacteria</taxon>
        <taxon>Hyphomicrobiales</taxon>
        <taxon>Methylobacteriaceae</taxon>
        <taxon>Methylobacterium</taxon>
    </lineage>
</organism>
<dbReference type="InterPro" id="IPR036390">
    <property type="entry name" value="WH_DNA-bd_sf"/>
</dbReference>
<evidence type="ECO:0000259" key="5">
    <source>
        <dbReference type="PROSITE" id="PS51118"/>
    </source>
</evidence>